<protein>
    <submittedName>
        <fullName evidence="3">CW domain-containing protein</fullName>
    </submittedName>
</protein>
<dbReference type="AlphaFoldDB" id="A0A1I7UV82"/>
<name>A0A1I7UV82_9PELO</name>
<sequence length="390" mass="44418">MMLIYGEPIGSVQPFQQFDTSWEQCYSDCYDTDNCLIAYYYESQCEFYKFGTLSIKKLSSSVGKLMGIKRYFPEDSCPSKLINDTDIWSISGLVYQNIIEETSESTWNLTYIISKCANDSKLFQRSSDIFLCLGLIAFPDSKPCQDHTQAVSYCKDNNWTSITSPANGEEMTYFQSRFDILIQLDERIQKIAYYYQSQCELYQFGNFSIQQLSSSPIEKLMGIKKNLPEDECPSGLLSSDDIWINDEMGHELSIINSSSSTFTFIYSSWKCDNETGIFRRDTVFVCIGVRPFPSNATCQDYDAAVSLCESDGWSMITLPMNKEELDYLIDEKEKITTAVRYDTYLVWVDGLNGVFDDPTHGGYNKTLICNPTTECAYIGHTVCDGFSPAQ</sequence>
<dbReference type="Pfam" id="PF08277">
    <property type="entry name" value="PAN_3"/>
    <property type="match status" value="1"/>
</dbReference>
<proteinExistence type="predicted"/>
<organism evidence="2 3">
    <name type="scientific">Caenorhabditis tropicalis</name>
    <dbReference type="NCBI Taxonomy" id="1561998"/>
    <lineage>
        <taxon>Eukaryota</taxon>
        <taxon>Metazoa</taxon>
        <taxon>Ecdysozoa</taxon>
        <taxon>Nematoda</taxon>
        <taxon>Chromadorea</taxon>
        <taxon>Rhabditida</taxon>
        <taxon>Rhabditina</taxon>
        <taxon>Rhabditomorpha</taxon>
        <taxon>Rhabditoidea</taxon>
        <taxon>Rhabditidae</taxon>
        <taxon>Peloderinae</taxon>
        <taxon>Caenorhabditis</taxon>
    </lineage>
</organism>
<dbReference type="Proteomes" id="UP000095282">
    <property type="component" value="Unplaced"/>
</dbReference>
<evidence type="ECO:0000313" key="3">
    <source>
        <dbReference type="WBParaSite" id="Csp11.Scaffold630.g19679.t3"/>
    </source>
</evidence>
<dbReference type="PANTHER" id="PTHR47629:SF6">
    <property type="entry name" value="CW DOMAIN-CONTAINING PROTEIN-RELATED"/>
    <property type="match status" value="1"/>
</dbReference>
<keyword evidence="2" id="KW-1185">Reference proteome</keyword>
<feature type="domain" description="PAN-3" evidence="1">
    <location>
        <begin position="1"/>
        <end position="120"/>
    </location>
</feature>
<dbReference type="SMART" id="SM00605">
    <property type="entry name" value="CW"/>
    <property type="match status" value="1"/>
</dbReference>
<dbReference type="InterPro" id="IPR006583">
    <property type="entry name" value="PAN-3_domain"/>
</dbReference>
<accession>A0A1I7UV82</accession>
<evidence type="ECO:0000313" key="2">
    <source>
        <dbReference type="Proteomes" id="UP000095282"/>
    </source>
</evidence>
<evidence type="ECO:0000259" key="1">
    <source>
        <dbReference type="SMART" id="SM00605"/>
    </source>
</evidence>
<dbReference type="PANTHER" id="PTHR47629">
    <property type="entry name" value="C-TYPE LECTIN-RELATED"/>
    <property type="match status" value="1"/>
</dbReference>
<reference evidence="3" key="1">
    <citation type="submission" date="2016-11" db="UniProtKB">
        <authorList>
            <consortium name="WormBaseParasite"/>
        </authorList>
    </citation>
    <scope>IDENTIFICATION</scope>
</reference>
<dbReference type="WBParaSite" id="Csp11.Scaffold630.g19679.t3">
    <property type="protein sequence ID" value="Csp11.Scaffold630.g19679.t3"/>
    <property type="gene ID" value="Csp11.Scaffold630.g19679"/>
</dbReference>